<dbReference type="EMBL" id="CAJNOC010001643">
    <property type="protein sequence ID" value="CAF0880680.1"/>
    <property type="molecule type" value="Genomic_DNA"/>
</dbReference>
<protein>
    <submittedName>
        <fullName evidence="1">Uncharacterized protein</fullName>
    </submittedName>
</protein>
<organism evidence="1 2">
    <name type="scientific">Brachionus calyciflorus</name>
    <dbReference type="NCBI Taxonomy" id="104777"/>
    <lineage>
        <taxon>Eukaryota</taxon>
        <taxon>Metazoa</taxon>
        <taxon>Spiralia</taxon>
        <taxon>Gnathifera</taxon>
        <taxon>Rotifera</taxon>
        <taxon>Eurotatoria</taxon>
        <taxon>Monogononta</taxon>
        <taxon>Pseudotrocha</taxon>
        <taxon>Ploima</taxon>
        <taxon>Brachionidae</taxon>
        <taxon>Brachionus</taxon>
    </lineage>
</organism>
<gene>
    <name evidence="1" type="ORF">OXX778_LOCUS10397</name>
</gene>
<dbReference type="AlphaFoldDB" id="A0A813Y8Q3"/>
<feature type="non-terminal residue" evidence="1">
    <location>
        <position position="1"/>
    </location>
</feature>
<comment type="caution">
    <text evidence="1">The sequence shown here is derived from an EMBL/GenBank/DDBJ whole genome shotgun (WGS) entry which is preliminary data.</text>
</comment>
<sequence>MRPEINSPKIRNKQTLKI</sequence>
<name>A0A813Y8Q3_9BILA</name>
<keyword evidence="2" id="KW-1185">Reference proteome</keyword>
<dbReference type="Proteomes" id="UP000663879">
    <property type="component" value="Unassembled WGS sequence"/>
</dbReference>
<reference evidence="1" key="1">
    <citation type="submission" date="2021-02" db="EMBL/GenBank/DDBJ databases">
        <authorList>
            <person name="Nowell W R."/>
        </authorList>
    </citation>
    <scope>NUCLEOTIDE SEQUENCE</scope>
    <source>
        <strain evidence="1">Ploen Becks lab</strain>
    </source>
</reference>
<accession>A0A813Y8Q3</accession>
<evidence type="ECO:0000313" key="1">
    <source>
        <dbReference type="EMBL" id="CAF0880680.1"/>
    </source>
</evidence>
<proteinExistence type="predicted"/>
<evidence type="ECO:0000313" key="2">
    <source>
        <dbReference type="Proteomes" id="UP000663879"/>
    </source>
</evidence>